<protein>
    <submittedName>
        <fullName evidence="1">Uncharacterized protein</fullName>
    </submittedName>
</protein>
<name>A0A081RHY4_SPHCR</name>
<sequence>MADRVSASIIVGGTLNAAEFDELVDIIASERLAIEWDGEPFEAHHHVAGEPRSLFAHEVAGGSFDDLESWCLSHRLPFVRWCGGYSGQWGPERVVSTGDERITSYAVTEDDEVVISRSKIEMLGSFEAVLAHFDTAEFTVPPLVVRGVDADNPASHGGRHVQ</sequence>
<dbReference type="AlphaFoldDB" id="A0A081RHY4"/>
<organism evidence="1 2">
    <name type="scientific">Sphingobium chlorophenolicum</name>
    <dbReference type="NCBI Taxonomy" id="46429"/>
    <lineage>
        <taxon>Bacteria</taxon>
        <taxon>Pseudomonadati</taxon>
        <taxon>Pseudomonadota</taxon>
        <taxon>Alphaproteobacteria</taxon>
        <taxon>Sphingomonadales</taxon>
        <taxon>Sphingomonadaceae</taxon>
        <taxon>Sphingobium</taxon>
    </lineage>
</organism>
<dbReference type="RefSeq" id="WP_037448206.1">
    <property type="nucleotide sequence ID" value="NZ_JFHR01000007.1"/>
</dbReference>
<dbReference type="EMBL" id="JFHR01000007">
    <property type="protein sequence ID" value="KEQ54807.1"/>
    <property type="molecule type" value="Genomic_DNA"/>
</dbReference>
<dbReference type="OrthoDB" id="7193356at2"/>
<accession>A0A081RHY4</accession>
<evidence type="ECO:0000313" key="2">
    <source>
        <dbReference type="Proteomes" id="UP000028411"/>
    </source>
</evidence>
<comment type="caution">
    <text evidence="1">The sequence shown here is derived from an EMBL/GenBank/DDBJ whole genome shotgun (WGS) entry which is preliminary data.</text>
</comment>
<dbReference type="eggNOG" id="ENOG50344NS">
    <property type="taxonomic scope" value="Bacteria"/>
</dbReference>
<dbReference type="Proteomes" id="UP000028411">
    <property type="component" value="Unassembled WGS sequence"/>
</dbReference>
<dbReference type="PATRIC" id="fig|46429.4.peg.997"/>
<gene>
    <name evidence="1" type="ORF">BV95_01036</name>
</gene>
<evidence type="ECO:0000313" key="1">
    <source>
        <dbReference type="EMBL" id="KEQ54807.1"/>
    </source>
</evidence>
<reference evidence="1 2" key="1">
    <citation type="submission" date="2014-02" db="EMBL/GenBank/DDBJ databases">
        <title>Whole genome sequence of Sphingobium chlorophenolicum NBRC 16172.</title>
        <authorList>
            <person name="Gan H.M."/>
            <person name="Gan H.Y."/>
            <person name="Chew T.H."/>
            <person name="Savka M.A."/>
        </authorList>
    </citation>
    <scope>NUCLEOTIDE SEQUENCE [LARGE SCALE GENOMIC DNA]</scope>
    <source>
        <strain evidence="1 2">NBRC 16172</strain>
    </source>
</reference>
<proteinExistence type="predicted"/>